<evidence type="ECO:0000313" key="1">
    <source>
        <dbReference type="EMBL" id="CAA9350574.1"/>
    </source>
</evidence>
<dbReference type="EMBL" id="CADCUE010000217">
    <property type="protein sequence ID" value="CAA9350574.1"/>
    <property type="molecule type" value="Genomic_DNA"/>
</dbReference>
<dbReference type="AlphaFoldDB" id="A0A6J4M5R5"/>
<gene>
    <name evidence="1" type="ORF">AVDCRST_MAG16-2347</name>
</gene>
<accession>A0A6J4M5R5</accession>
<proteinExistence type="predicted"/>
<protein>
    <submittedName>
        <fullName evidence="1">Uncharacterized protein</fullName>
    </submittedName>
</protein>
<sequence>MARAARPGRVGLVPDVAALVGWFGRLVSVGWPRRVWRSGRRPPADVAIVPVCPRGCGDLALVPPRMW</sequence>
<reference evidence="1" key="1">
    <citation type="submission" date="2020-02" db="EMBL/GenBank/DDBJ databases">
        <authorList>
            <person name="Meier V. D."/>
        </authorList>
    </citation>
    <scope>NUCLEOTIDE SEQUENCE</scope>
    <source>
        <strain evidence="1">AVDCRST_MAG16</strain>
    </source>
</reference>
<name>A0A6J4M5R5_9ACTN</name>
<organism evidence="1">
    <name type="scientific">uncultured Frankineae bacterium</name>
    <dbReference type="NCBI Taxonomy" id="437475"/>
    <lineage>
        <taxon>Bacteria</taxon>
        <taxon>Bacillati</taxon>
        <taxon>Actinomycetota</taxon>
        <taxon>Actinomycetes</taxon>
        <taxon>Frankiales</taxon>
        <taxon>environmental samples</taxon>
    </lineage>
</organism>